<dbReference type="Gene3D" id="1.10.10.10">
    <property type="entry name" value="Winged helix-like DNA-binding domain superfamily/Winged helix DNA-binding domain"/>
    <property type="match status" value="1"/>
</dbReference>
<dbReference type="Pfam" id="PF13884">
    <property type="entry name" value="Peptidase_S74"/>
    <property type="match status" value="1"/>
</dbReference>
<dbReference type="EMBL" id="MN738915">
    <property type="protein sequence ID" value="QHT31004.1"/>
    <property type="molecule type" value="Genomic_DNA"/>
</dbReference>
<feature type="domain" description="Peptidase S74" evidence="1">
    <location>
        <begin position="73"/>
        <end position="168"/>
    </location>
</feature>
<dbReference type="PROSITE" id="PS51688">
    <property type="entry name" value="ICA"/>
    <property type="match status" value="1"/>
</dbReference>
<dbReference type="InterPro" id="IPR036388">
    <property type="entry name" value="WH-like_DNA-bd_sf"/>
</dbReference>
<proteinExistence type="predicted"/>
<dbReference type="AlphaFoldDB" id="A0A6C0EP75"/>
<organism evidence="2">
    <name type="scientific">viral metagenome</name>
    <dbReference type="NCBI Taxonomy" id="1070528"/>
    <lineage>
        <taxon>unclassified sequences</taxon>
        <taxon>metagenomes</taxon>
        <taxon>organismal metagenomes</taxon>
    </lineage>
</organism>
<evidence type="ECO:0000259" key="1">
    <source>
        <dbReference type="PROSITE" id="PS51688"/>
    </source>
</evidence>
<sequence>MSILSTVANYGGKVGDYQTDIKQFYVSDVGTAVWIYKKSHPYTSNPFITPANQNYNILIPKDLTVLGSINNPSDANLKKNIESIDNENIDSIFDLNPVKFNYNYEENGKTHYGFIAQDTEKVFPELVSSYINEEENEYKTINYLEIIPLLLSKMKKMQNEIDELKEQLKNTK</sequence>
<dbReference type="InterPro" id="IPR030392">
    <property type="entry name" value="S74_ICA"/>
</dbReference>
<reference evidence="2" key="1">
    <citation type="journal article" date="2020" name="Nature">
        <title>Giant virus diversity and host interactions through global metagenomics.</title>
        <authorList>
            <person name="Schulz F."/>
            <person name="Roux S."/>
            <person name="Paez-Espino D."/>
            <person name="Jungbluth S."/>
            <person name="Walsh D.A."/>
            <person name="Denef V.J."/>
            <person name="McMahon K.D."/>
            <person name="Konstantinidis K.T."/>
            <person name="Eloe-Fadrosh E.A."/>
            <person name="Kyrpides N.C."/>
            <person name="Woyke T."/>
        </authorList>
    </citation>
    <scope>NUCLEOTIDE SEQUENCE</scope>
    <source>
        <strain evidence="2">GVMAG-M-3300009155-2</strain>
    </source>
</reference>
<evidence type="ECO:0000313" key="2">
    <source>
        <dbReference type="EMBL" id="QHT31004.1"/>
    </source>
</evidence>
<name>A0A6C0EP75_9ZZZZ</name>
<accession>A0A6C0EP75</accession>
<protein>
    <recommendedName>
        <fullName evidence="1">Peptidase S74 domain-containing protein</fullName>
    </recommendedName>
</protein>